<keyword evidence="3" id="KW-1185">Reference proteome</keyword>
<feature type="region of interest" description="Disordered" evidence="1">
    <location>
        <begin position="150"/>
        <end position="172"/>
    </location>
</feature>
<evidence type="ECO:0008006" key="4">
    <source>
        <dbReference type="Google" id="ProtNLM"/>
    </source>
</evidence>
<proteinExistence type="predicted"/>
<dbReference type="RefSeq" id="WP_183366832.1">
    <property type="nucleotide sequence ID" value="NZ_JACIEZ010000005.1"/>
</dbReference>
<evidence type="ECO:0000256" key="1">
    <source>
        <dbReference type="SAM" id="MobiDB-lite"/>
    </source>
</evidence>
<reference evidence="2 3" key="1">
    <citation type="submission" date="2020-08" db="EMBL/GenBank/DDBJ databases">
        <title>Genomic Encyclopedia of Type Strains, Phase IV (KMG-IV): sequencing the most valuable type-strain genomes for metagenomic binning, comparative biology and taxonomic classification.</title>
        <authorList>
            <person name="Goeker M."/>
        </authorList>
    </citation>
    <scope>NUCLEOTIDE SEQUENCE [LARGE SCALE GENOMIC DNA]</scope>
    <source>
        <strain evidence="2 3">DSM 29853</strain>
    </source>
</reference>
<protein>
    <recommendedName>
        <fullName evidence="4">Lipoprotein</fullName>
    </recommendedName>
</protein>
<name>A0A7W6J693_9HYPH</name>
<sequence>MKKMILLAALAALPLAGCQRSNENGPTEIAGKLFIFNYRLSTAVYEIALRKTGTIPEGSTVTAEYENPAGGPPLVSTIKIFPFWERIPLESPPLRCVMKDKPYRVTITINGPDKAEIQKIETTVISSLDQSILAAKPLVTGPAYDKNPDVYKADGSADYSPDQTCPGAAKAS</sequence>
<comment type="caution">
    <text evidence="2">The sequence shown here is derived from an EMBL/GenBank/DDBJ whole genome shotgun (WGS) entry which is preliminary data.</text>
</comment>
<dbReference type="Proteomes" id="UP000528286">
    <property type="component" value="Unassembled WGS sequence"/>
</dbReference>
<evidence type="ECO:0000313" key="2">
    <source>
        <dbReference type="EMBL" id="MBB4065534.1"/>
    </source>
</evidence>
<accession>A0A7W6J693</accession>
<dbReference type="AlphaFoldDB" id="A0A7W6J693"/>
<evidence type="ECO:0000313" key="3">
    <source>
        <dbReference type="Proteomes" id="UP000528286"/>
    </source>
</evidence>
<organism evidence="2 3">
    <name type="scientific">Gellertiella hungarica</name>
    <dbReference type="NCBI Taxonomy" id="1572859"/>
    <lineage>
        <taxon>Bacteria</taxon>
        <taxon>Pseudomonadati</taxon>
        <taxon>Pseudomonadota</taxon>
        <taxon>Alphaproteobacteria</taxon>
        <taxon>Hyphomicrobiales</taxon>
        <taxon>Rhizobiaceae</taxon>
        <taxon>Gellertiella</taxon>
    </lineage>
</organism>
<gene>
    <name evidence="2" type="ORF">GGR23_002741</name>
</gene>
<dbReference type="EMBL" id="JACIEZ010000005">
    <property type="protein sequence ID" value="MBB4065534.1"/>
    <property type="molecule type" value="Genomic_DNA"/>
</dbReference>